<keyword evidence="4" id="KW-1185">Reference proteome</keyword>
<reference evidence="3 4" key="1">
    <citation type="submission" date="2020-08" db="EMBL/GenBank/DDBJ databases">
        <title>Genome public.</title>
        <authorList>
            <person name="Liu C."/>
            <person name="Sun Q."/>
        </authorList>
    </citation>
    <scope>NUCLEOTIDE SEQUENCE [LARGE SCALE GENOMIC DNA]</scope>
    <source>
        <strain evidence="3 4">27-44</strain>
    </source>
</reference>
<accession>A0ABR7I4A0</accession>
<protein>
    <submittedName>
        <fullName evidence="3">NERD domain-containing protein</fullName>
    </submittedName>
</protein>
<dbReference type="Proteomes" id="UP000633936">
    <property type="component" value="Unassembled WGS sequence"/>
</dbReference>
<gene>
    <name evidence="3" type="ORF">H8Z79_13015</name>
</gene>
<dbReference type="RefSeq" id="WP_118041525.1">
    <property type="nucleotide sequence ID" value="NZ_JACOQE010000009.1"/>
</dbReference>
<evidence type="ECO:0000313" key="4">
    <source>
        <dbReference type="Proteomes" id="UP000633936"/>
    </source>
</evidence>
<evidence type="ECO:0000256" key="1">
    <source>
        <dbReference type="SAM" id="Phobius"/>
    </source>
</evidence>
<keyword evidence="1" id="KW-1133">Transmembrane helix</keyword>
<proteinExistence type="predicted"/>
<dbReference type="EMBL" id="JACOQE010000009">
    <property type="protein sequence ID" value="MBC5741338.1"/>
    <property type="molecule type" value="Genomic_DNA"/>
</dbReference>
<name>A0ABR7I4A0_9FIRM</name>
<dbReference type="InterPro" id="IPR011528">
    <property type="entry name" value="NERD"/>
</dbReference>
<comment type="caution">
    <text evidence="3">The sequence shown here is derived from an EMBL/GenBank/DDBJ whole genome shotgun (WGS) entry which is preliminary data.</text>
</comment>
<evidence type="ECO:0000259" key="2">
    <source>
        <dbReference type="PROSITE" id="PS50965"/>
    </source>
</evidence>
<dbReference type="PROSITE" id="PS50965">
    <property type="entry name" value="NERD"/>
    <property type="match status" value="1"/>
</dbReference>
<sequence length="235" mass="27608">MYEEMIALLIIVCIIVWTAVLIKYLHENKKYKNSSYGKQSSKSFWKTISNQGARGEYRTSLVIDDAPLKDKMIFNCYIPNRNGDKTEIDMIMLCNKGIYVIENKNYSGWIFGDEKSKNWCETLKGKKYFFYNPIKQNKSHIKNLEKMLKVGDEKYISLITFNANANLKKVSTESQNVYVIGYNKLKQFMKDQLDKSDVLTDEQIEEIYQKLLPGTQLSDAEKQEHIERIRKTYKK</sequence>
<keyword evidence="1" id="KW-0812">Transmembrane</keyword>
<dbReference type="Pfam" id="PF08378">
    <property type="entry name" value="NERD"/>
    <property type="match status" value="1"/>
</dbReference>
<organism evidence="3 4">
    <name type="scientific">Blautia intestinalis</name>
    <dbReference type="NCBI Taxonomy" id="2763028"/>
    <lineage>
        <taxon>Bacteria</taxon>
        <taxon>Bacillati</taxon>
        <taxon>Bacillota</taxon>
        <taxon>Clostridia</taxon>
        <taxon>Lachnospirales</taxon>
        <taxon>Lachnospiraceae</taxon>
        <taxon>Blautia</taxon>
    </lineage>
</organism>
<feature type="domain" description="NERD" evidence="2">
    <location>
        <begin position="51"/>
        <end position="167"/>
    </location>
</feature>
<evidence type="ECO:0000313" key="3">
    <source>
        <dbReference type="EMBL" id="MBC5741338.1"/>
    </source>
</evidence>
<feature type="transmembrane region" description="Helical" evidence="1">
    <location>
        <begin position="6"/>
        <end position="25"/>
    </location>
</feature>
<keyword evidence="1" id="KW-0472">Membrane</keyword>